<keyword evidence="1" id="KW-0812">Transmembrane</keyword>
<dbReference type="EMBL" id="KZ679010">
    <property type="protein sequence ID" value="PSS20152.1"/>
    <property type="molecule type" value="Genomic_DNA"/>
</dbReference>
<evidence type="ECO:0000313" key="2">
    <source>
        <dbReference type="EMBL" id="PSS20152.1"/>
    </source>
</evidence>
<sequence>MQHGRYDGSDLTLTVFTNFDCGLHTAFDRSSEDRRSCRHLIAYSFSRARQPEIMGMAFPFILLLYMLMLFERSLGTPLSPKSLCSRQVIASRRNAFFSIIHLHACCALSD</sequence>
<dbReference type="RefSeq" id="XP_024721422.1">
    <property type="nucleotide sequence ID" value="XM_024864811.1"/>
</dbReference>
<keyword evidence="3" id="KW-1185">Reference proteome</keyword>
<organism evidence="2 3">
    <name type="scientific">Amorphotheca resinae ATCC 22711</name>
    <dbReference type="NCBI Taxonomy" id="857342"/>
    <lineage>
        <taxon>Eukaryota</taxon>
        <taxon>Fungi</taxon>
        <taxon>Dikarya</taxon>
        <taxon>Ascomycota</taxon>
        <taxon>Pezizomycotina</taxon>
        <taxon>Leotiomycetes</taxon>
        <taxon>Helotiales</taxon>
        <taxon>Amorphothecaceae</taxon>
        <taxon>Amorphotheca</taxon>
    </lineage>
</organism>
<evidence type="ECO:0000313" key="3">
    <source>
        <dbReference type="Proteomes" id="UP000241818"/>
    </source>
</evidence>
<accession>A0A2T3B3D0</accession>
<dbReference type="AlphaFoldDB" id="A0A2T3B3D0"/>
<keyword evidence="1" id="KW-0472">Membrane</keyword>
<protein>
    <submittedName>
        <fullName evidence="2">Uncharacterized protein</fullName>
    </submittedName>
</protein>
<dbReference type="InParanoid" id="A0A2T3B3D0"/>
<feature type="transmembrane region" description="Helical" evidence="1">
    <location>
        <begin position="53"/>
        <end position="70"/>
    </location>
</feature>
<gene>
    <name evidence="2" type="ORF">M430DRAFT_229998</name>
</gene>
<evidence type="ECO:0000256" key="1">
    <source>
        <dbReference type="SAM" id="Phobius"/>
    </source>
</evidence>
<dbReference type="GeneID" id="36572892"/>
<reference evidence="2 3" key="1">
    <citation type="journal article" date="2018" name="New Phytol.">
        <title>Comparative genomics and transcriptomics depict ericoid mycorrhizal fungi as versatile saprotrophs and plant mutualists.</title>
        <authorList>
            <person name="Martino E."/>
            <person name="Morin E."/>
            <person name="Grelet G.A."/>
            <person name="Kuo A."/>
            <person name="Kohler A."/>
            <person name="Daghino S."/>
            <person name="Barry K.W."/>
            <person name="Cichocki N."/>
            <person name="Clum A."/>
            <person name="Dockter R.B."/>
            <person name="Hainaut M."/>
            <person name="Kuo R.C."/>
            <person name="LaButti K."/>
            <person name="Lindahl B.D."/>
            <person name="Lindquist E.A."/>
            <person name="Lipzen A."/>
            <person name="Khouja H.R."/>
            <person name="Magnuson J."/>
            <person name="Murat C."/>
            <person name="Ohm R.A."/>
            <person name="Singer S.W."/>
            <person name="Spatafora J.W."/>
            <person name="Wang M."/>
            <person name="Veneault-Fourrey C."/>
            <person name="Henrissat B."/>
            <person name="Grigoriev I.V."/>
            <person name="Martin F.M."/>
            <person name="Perotto S."/>
        </authorList>
    </citation>
    <scope>NUCLEOTIDE SEQUENCE [LARGE SCALE GENOMIC DNA]</scope>
    <source>
        <strain evidence="2 3">ATCC 22711</strain>
    </source>
</reference>
<proteinExistence type="predicted"/>
<keyword evidence="1" id="KW-1133">Transmembrane helix</keyword>
<dbReference type="Proteomes" id="UP000241818">
    <property type="component" value="Unassembled WGS sequence"/>
</dbReference>
<name>A0A2T3B3D0_AMORE</name>